<comment type="caution">
    <text evidence="1">The sequence shown here is derived from an EMBL/GenBank/DDBJ whole genome shotgun (WGS) entry which is preliminary data.</text>
</comment>
<dbReference type="EMBL" id="JAALLT010000003">
    <property type="protein sequence ID" value="NGP76930.1"/>
    <property type="molecule type" value="Genomic_DNA"/>
</dbReference>
<keyword evidence="2" id="KW-1185">Reference proteome</keyword>
<dbReference type="Proteomes" id="UP000473278">
    <property type="component" value="Unassembled WGS sequence"/>
</dbReference>
<accession>A0A6M1SVC2</accession>
<protein>
    <submittedName>
        <fullName evidence="1">DUF3108 domain-containing protein</fullName>
    </submittedName>
</protein>
<evidence type="ECO:0000313" key="1">
    <source>
        <dbReference type="EMBL" id="NGP76930.1"/>
    </source>
</evidence>
<evidence type="ECO:0000313" key="2">
    <source>
        <dbReference type="Proteomes" id="UP000473278"/>
    </source>
</evidence>
<name>A0A6M1SVC2_9BACT</name>
<dbReference type="AlphaFoldDB" id="A0A6M1SVC2"/>
<reference evidence="1 2" key="1">
    <citation type="submission" date="2020-02" db="EMBL/GenBank/DDBJ databases">
        <title>Balneolaceae bacterium YR4-1, complete genome.</title>
        <authorList>
            <person name="Li Y."/>
            <person name="Wu S."/>
        </authorList>
    </citation>
    <scope>NUCLEOTIDE SEQUENCE [LARGE SCALE GENOMIC DNA]</scope>
    <source>
        <strain evidence="1 2">YR4-1</strain>
    </source>
</reference>
<proteinExistence type="predicted"/>
<dbReference type="RefSeq" id="WP_165141801.1">
    <property type="nucleotide sequence ID" value="NZ_JAALLT010000003.1"/>
</dbReference>
<gene>
    <name evidence="1" type="ORF">G3570_09820</name>
</gene>
<organism evidence="1 2">
    <name type="scientific">Halalkalibaculum roseum</name>
    <dbReference type="NCBI Taxonomy" id="2709311"/>
    <lineage>
        <taxon>Bacteria</taxon>
        <taxon>Pseudomonadati</taxon>
        <taxon>Balneolota</taxon>
        <taxon>Balneolia</taxon>
        <taxon>Balneolales</taxon>
        <taxon>Balneolaceae</taxon>
        <taxon>Halalkalibaculum</taxon>
    </lineage>
</organism>
<sequence length="271" mass="31706">MKIPRYRITSLKLLLFLFIPLVLQAQDSLLTFEHADRAPTESELLKWHEVFTYEVRYSLFKLGEVKVEMMGDTLYDGHNAQYLRTIITSSPGIPFVGREENHYNTIFTQTDSLPHTLVYWTDNVDDEEYDDTRYIYDYDAGNVYMREQETIDTLAIEEPASSGQLIFHLGRLFAGTENDFTIPIYLNLEKGFISVNNTVRKEMRNYKAFNEPVETYYGEGESTIDGPFGFRGDFKSWYLADDLRVPLEAHVKVWLGNVRIKIIDYKKELRK</sequence>